<evidence type="ECO:0000313" key="2">
    <source>
        <dbReference type="Proteomes" id="UP000184480"/>
    </source>
</evidence>
<organism evidence="1 2">
    <name type="scientific">Dysgonomonas macrotermitis</name>
    <dbReference type="NCBI Taxonomy" id="1346286"/>
    <lineage>
        <taxon>Bacteria</taxon>
        <taxon>Pseudomonadati</taxon>
        <taxon>Bacteroidota</taxon>
        <taxon>Bacteroidia</taxon>
        <taxon>Bacteroidales</taxon>
        <taxon>Dysgonomonadaceae</taxon>
        <taxon>Dysgonomonas</taxon>
    </lineage>
</organism>
<name>A0A1M5HQT6_9BACT</name>
<protein>
    <submittedName>
        <fullName evidence="1">Uncharacterized protein</fullName>
    </submittedName>
</protein>
<gene>
    <name evidence="1" type="ORF">SAMN05444362_1175</name>
</gene>
<reference evidence="2" key="1">
    <citation type="submission" date="2016-11" db="EMBL/GenBank/DDBJ databases">
        <authorList>
            <person name="Varghese N."/>
            <person name="Submissions S."/>
        </authorList>
    </citation>
    <scope>NUCLEOTIDE SEQUENCE [LARGE SCALE GENOMIC DNA]</scope>
    <source>
        <strain evidence="2">DSM 27370</strain>
    </source>
</reference>
<keyword evidence="2" id="KW-1185">Reference proteome</keyword>
<dbReference type="Proteomes" id="UP000184480">
    <property type="component" value="Unassembled WGS sequence"/>
</dbReference>
<proteinExistence type="predicted"/>
<dbReference type="AlphaFoldDB" id="A0A1M5HQT6"/>
<dbReference type="EMBL" id="FQUC01000017">
    <property type="protein sequence ID" value="SHG18238.1"/>
    <property type="molecule type" value="Genomic_DNA"/>
</dbReference>
<accession>A0A1M5HQT6</accession>
<sequence>MGDTNIQNYVLDILQSNQKEKPGYIFCKRTPFLYF</sequence>
<evidence type="ECO:0000313" key="1">
    <source>
        <dbReference type="EMBL" id="SHG18238.1"/>
    </source>
</evidence>